<keyword evidence="2" id="KW-1133">Transmembrane helix</keyword>
<keyword evidence="2" id="KW-0472">Membrane</keyword>
<dbReference type="EMBL" id="JABRWJ010000004">
    <property type="protein sequence ID" value="NRF68265.1"/>
    <property type="molecule type" value="Genomic_DNA"/>
</dbReference>
<protein>
    <submittedName>
        <fullName evidence="3">Uncharacterized protein</fullName>
    </submittedName>
</protein>
<keyword evidence="4" id="KW-1185">Reference proteome</keyword>
<dbReference type="Proteomes" id="UP000737171">
    <property type="component" value="Unassembled WGS sequence"/>
</dbReference>
<keyword evidence="2" id="KW-0812">Transmembrane</keyword>
<reference evidence="3 4" key="1">
    <citation type="submission" date="2020-05" db="EMBL/GenBank/DDBJ databases">
        <title>Aquincola sp. isolate from soil.</title>
        <authorList>
            <person name="Han J."/>
            <person name="Kim D.-U."/>
        </authorList>
    </citation>
    <scope>NUCLEOTIDE SEQUENCE [LARGE SCALE GENOMIC DNA]</scope>
    <source>
        <strain evidence="3 4">S2</strain>
    </source>
</reference>
<evidence type="ECO:0000256" key="1">
    <source>
        <dbReference type="SAM" id="MobiDB-lite"/>
    </source>
</evidence>
<dbReference type="RefSeq" id="WP_173123759.1">
    <property type="nucleotide sequence ID" value="NZ_JABRWJ010000004.1"/>
</dbReference>
<organism evidence="3 4">
    <name type="scientific">Pseudaquabacterium terrae</name>
    <dbReference type="NCBI Taxonomy" id="2732868"/>
    <lineage>
        <taxon>Bacteria</taxon>
        <taxon>Pseudomonadati</taxon>
        <taxon>Pseudomonadota</taxon>
        <taxon>Betaproteobacteria</taxon>
        <taxon>Burkholderiales</taxon>
        <taxon>Sphaerotilaceae</taxon>
        <taxon>Pseudaquabacterium</taxon>
    </lineage>
</organism>
<gene>
    <name evidence="3" type="ORF">HLB44_14830</name>
</gene>
<name>A0ABX2EHY0_9BURK</name>
<feature type="transmembrane region" description="Helical" evidence="2">
    <location>
        <begin position="60"/>
        <end position="81"/>
    </location>
</feature>
<evidence type="ECO:0000313" key="3">
    <source>
        <dbReference type="EMBL" id="NRF68265.1"/>
    </source>
</evidence>
<feature type="region of interest" description="Disordered" evidence="1">
    <location>
        <begin position="26"/>
        <end position="54"/>
    </location>
</feature>
<proteinExistence type="predicted"/>
<evidence type="ECO:0000313" key="4">
    <source>
        <dbReference type="Proteomes" id="UP000737171"/>
    </source>
</evidence>
<evidence type="ECO:0000256" key="2">
    <source>
        <dbReference type="SAM" id="Phobius"/>
    </source>
</evidence>
<comment type="caution">
    <text evidence="3">The sequence shown here is derived from an EMBL/GenBank/DDBJ whole genome shotgun (WGS) entry which is preliminary data.</text>
</comment>
<accession>A0ABX2EHY0</accession>
<sequence>MIQVQIAATLERSGVSAVRWVLVDPDESARTAPAEPAQRVRSEPEPVSPRPGRTVHRASLGVRVASAVVLLSALGGAWSVASALQPAAAPARPAATR</sequence>